<reference evidence="2 3" key="1">
    <citation type="journal article" date="2020" name="Cell">
        <title>Large-Scale Comparative Analyses of Tick Genomes Elucidate Their Genetic Diversity and Vector Capacities.</title>
        <authorList>
            <consortium name="Tick Genome and Microbiome Consortium (TIGMIC)"/>
            <person name="Jia N."/>
            <person name="Wang J."/>
            <person name="Shi W."/>
            <person name="Du L."/>
            <person name="Sun Y."/>
            <person name="Zhan W."/>
            <person name="Jiang J.F."/>
            <person name="Wang Q."/>
            <person name="Zhang B."/>
            <person name="Ji P."/>
            <person name="Bell-Sakyi L."/>
            <person name="Cui X.M."/>
            <person name="Yuan T.T."/>
            <person name="Jiang B.G."/>
            <person name="Yang W.F."/>
            <person name="Lam T.T."/>
            <person name="Chang Q.C."/>
            <person name="Ding S.J."/>
            <person name="Wang X.J."/>
            <person name="Zhu J.G."/>
            <person name="Ruan X.D."/>
            <person name="Zhao L."/>
            <person name="Wei J.T."/>
            <person name="Ye R.Z."/>
            <person name="Que T.C."/>
            <person name="Du C.H."/>
            <person name="Zhou Y.H."/>
            <person name="Cheng J.X."/>
            <person name="Dai P.F."/>
            <person name="Guo W.B."/>
            <person name="Han X.H."/>
            <person name="Huang E.J."/>
            <person name="Li L.F."/>
            <person name="Wei W."/>
            <person name="Gao Y.C."/>
            <person name="Liu J.Z."/>
            <person name="Shao H.Z."/>
            <person name="Wang X."/>
            <person name="Wang C.C."/>
            <person name="Yang T.C."/>
            <person name="Huo Q.B."/>
            <person name="Li W."/>
            <person name="Chen H.Y."/>
            <person name="Chen S.E."/>
            <person name="Zhou L.G."/>
            <person name="Ni X.B."/>
            <person name="Tian J.H."/>
            <person name="Sheng Y."/>
            <person name="Liu T."/>
            <person name="Pan Y.S."/>
            <person name="Xia L.Y."/>
            <person name="Li J."/>
            <person name="Zhao F."/>
            <person name="Cao W.C."/>
        </authorList>
    </citation>
    <scope>NUCLEOTIDE SEQUENCE [LARGE SCALE GENOMIC DNA]</scope>
    <source>
        <strain evidence="2">HaeL-2018</strain>
    </source>
</reference>
<feature type="compositionally biased region" description="Polar residues" evidence="1">
    <location>
        <begin position="474"/>
        <end position="492"/>
    </location>
</feature>
<evidence type="ECO:0000256" key="1">
    <source>
        <dbReference type="SAM" id="MobiDB-lite"/>
    </source>
</evidence>
<proteinExistence type="predicted"/>
<feature type="region of interest" description="Disordered" evidence="1">
    <location>
        <begin position="210"/>
        <end position="245"/>
    </location>
</feature>
<feature type="compositionally biased region" description="Basic and acidic residues" evidence="1">
    <location>
        <begin position="210"/>
        <end position="227"/>
    </location>
</feature>
<dbReference type="Proteomes" id="UP000821853">
    <property type="component" value="Unassembled WGS sequence"/>
</dbReference>
<feature type="compositionally biased region" description="Polar residues" evidence="1">
    <location>
        <begin position="154"/>
        <end position="166"/>
    </location>
</feature>
<feature type="compositionally biased region" description="Basic residues" evidence="1">
    <location>
        <begin position="235"/>
        <end position="245"/>
    </location>
</feature>
<comment type="caution">
    <text evidence="2">The sequence shown here is derived from an EMBL/GenBank/DDBJ whole genome shotgun (WGS) entry which is preliminary data.</text>
</comment>
<evidence type="ECO:0000313" key="3">
    <source>
        <dbReference type="Proteomes" id="UP000821853"/>
    </source>
</evidence>
<evidence type="ECO:0000313" key="2">
    <source>
        <dbReference type="EMBL" id="KAH9378339.1"/>
    </source>
</evidence>
<organism evidence="2 3">
    <name type="scientific">Haemaphysalis longicornis</name>
    <name type="common">Bush tick</name>
    <dbReference type="NCBI Taxonomy" id="44386"/>
    <lineage>
        <taxon>Eukaryota</taxon>
        <taxon>Metazoa</taxon>
        <taxon>Ecdysozoa</taxon>
        <taxon>Arthropoda</taxon>
        <taxon>Chelicerata</taxon>
        <taxon>Arachnida</taxon>
        <taxon>Acari</taxon>
        <taxon>Parasitiformes</taxon>
        <taxon>Ixodida</taxon>
        <taxon>Ixodoidea</taxon>
        <taxon>Ixodidae</taxon>
        <taxon>Haemaphysalinae</taxon>
        <taxon>Haemaphysalis</taxon>
    </lineage>
</organism>
<dbReference type="OMA" id="HERARCV"/>
<sequence length="523" mass="57633">MGADAADSDGHSVNEAPNIQCNTCGWWVYLDETPYKDMKAAADGGDFSCRICRKIAEITEQMQVGECQQCSALGHRVATLESIVNEMAAKLQQQVSQKIYAVPRQDEQATTAVASQVEQATTQALEEPEAAALEERVQQPADQQNNAVLDRAADTSNTQPLQQETNAARERCPHGAAVQTVPAAEPKLCDGQTPPYGLSEIGHQTGICRQEKPKTGDGPANERKVHTGGDSTQPKRTHVSRGKRRGRNTVQVLRCTDECPPRGTLREVVVIGDNNVGLMAATVGEVVAEPNTVEIIYSRNATMAEAVKYATEYHERARCVPRQYILHAGLQDVLWGNPDEMTNALDSMPTGRPGTLTICSIPEITSRGDETRAAVVLANARIKKWSRKTNSRFLNLNKSELAISFAKDGLSYDGDGAQTVGCTVGRVAKRFLDPCRPPRRESATQTWKKPREERQTSRRRSTPKWNPENENRNHPSIRNQQQMPQVPSAQTNRNRRKKNSLTQLIETALESVLSRQGPGRTQP</sequence>
<accession>A0A9J6GT49</accession>
<feature type="region of interest" description="Disordered" evidence="1">
    <location>
        <begin position="154"/>
        <end position="176"/>
    </location>
</feature>
<name>A0A9J6GT49_HAELO</name>
<dbReference type="EMBL" id="JABSTR010000008">
    <property type="protein sequence ID" value="KAH9378339.1"/>
    <property type="molecule type" value="Genomic_DNA"/>
</dbReference>
<keyword evidence="3" id="KW-1185">Reference proteome</keyword>
<dbReference type="AlphaFoldDB" id="A0A9J6GT49"/>
<gene>
    <name evidence="2" type="ORF">HPB48_009928</name>
</gene>
<feature type="region of interest" description="Disordered" evidence="1">
    <location>
        <begin position="435"/>
        <end position="502"/>
    </location>
</feature>
<dbReference type="VEuPathDB" id="VectorBase:HLOH_046734"/>
<protein>
    <submittedName>
        <fullName evidence="2">Uncharacterized protein</fullName>
    </submittedName>
</protein>